<dbReference type="STRING" id="1032480.MLP_32640"/>
<dbReference type="RefSeq" id="WP_013864141.1">
    <property type="nucleotide sequence ID" value="NC_015635.1"/>
</dbReference>
<feature type="region of interest" description="Disordered" evidence="1">
    <location>
        <begin position="285"/>
        <end position="304"/>
    </location>
</feature>
<name>F5XLL2_MICPN</name>
<dbReference type="HOGENOM" id="CLU_914707_0_0_11"/>
<dbReference type="AlphaFoldDB" id="F5XLL2"/>
<dbReference type="Proteomes" id="UP000007947">
    <property type="component" value="Chromosome"/>
</dbReference>
<organism evidence="2 3">
    <name type="scientific">Microlunatus phosphovorus (strain ATCC 700054 / DSM 10555 / JCM 9379 / NBRC 101784 / NCIMB 13414 / VKM Ac-1990 / NM-1)</name>
    <dbReference type="NCBI Taxonomy" id="1032480"/>
    <lineage>
        <taxon>Bacteria</taxon>
        <taxon>Bacillati</taxon>
        <taxon>Actinomycetota</taxon>
        <taxon>Actinomycetes</taxon>
        <taxon>Propionibacteriales</taxon>
        <taxon>Propionibacteriaceae</taxon>
        <taxon>Microlunatus</taxon>
    </lineage>
</organism>
<keyword evidence="3" id="KW-1185">Reference proteome</keyword>
<evidence type="ECO:0000313" key="2">
    <source>
        <dbReference type="EMBL" id="BAK36278.1"/>
    </source>
</evidence>
<dbReference type="InterPro" id="IPR043746">
    <property type="entry name" value="DUF5691"/>
</dbReference>
<protein>
    <submittedName>
        <fullName evidence="2">Uncharacterized protein</fullName>
    </submittedName>
</protein>
<accession>F5XLL2</accession>
<dbReference type="Pfam" id="PF18944">
    <property type="entry name" value="DUF5691"/>
    <property type="match status" value="1"/>
</dbReference>
<gene>
    <name evidence="2" type="ordered locus">MLP_32640</name>
</gene>
<evidence type="ECO:0000256" key="1">
    <source>
        <dbReference type="SAM" id="MobiDB-lite"/>
    </source>
</evidence>
<dbReference type="KEGG" id="mph:MLP_32640"/>
<sequence length="304" mass="32486">MSTTIPADPAHWAELVTTALLGTDRRVSDGLADTDPTTAVLRQAARHRVVALLGMPTIIAAGVATPGSKTAMPGDSAPAQDRPEAPVAADRLLADLLRSPDPALVSCWLTACAAHGRTVHPIHWTRLARLAARTTAYDRAALGAALGPRGRWFLRENTEWRRLADDAERPPQPPAISTTTVVTAQDVLLDPEAIFTAPRPWGPELVSAAYAVLGGEGEVPPKRTYAGRLGVALPTALYPSIAKAGEYYLLVPDSSPARRRTIRDRFVALELAAYARAAIDHAFTGETHDHPGHTGFTRAEIPHV</sequence>
<dbReference type="OrthoDB" id="262508at2"/>
<proteinExistence type="predicted"/>
<dbReference type="EMBL" id="AP012204">
    <property type="protein sequence ID" value="BAK36278.1"/>
    <property type="molecule type" value="Genomic_DNA"/>
</dbReference>
<reference evidence="2 3" key="1">
    <citation type="submission" date="2011-05" db="EMBL/GenBank/DDBJ databases">
        <title>Whole genome sequence of Microlunatus phosphovorus NM-1.</title>
        <authorList>
            <person name="Hosoyama A."/>
            <person name="Sasaki K."/>
            <person name="Harada T."/>
            <person name="Igarashi R."/>
            <person name="Kawakoshi A."/>
            <person name="Sasagawa M."/>
            <person name="Fukada J."/>
            <person name="Nakamura S."/>
            <person name="Katano Y."/>
            <person name="Hanada S."/>
            <person name="Kamagata Y."/>
            <person name="Nakamura N."/>
            <person name="Yamazaki S."/>
            <person name="Fujita N."/>
        </authorList>
    </citation>
    <scope>NUCLEOTIDE SEQUENCE [LARGE SCALE GENOMIC DNA]</scope>
    <source>
        <strain evidence="3">ATCC 700054 / DSM 10555 / JCM 9379 / NBRC 101784 / NCIMB 13414 / VKM Ac-1990 / NM-1</strain>
    </source>
</reference>
<evidence type="ECO:0000313" key="3">
    <source>
        <dbReference type="Proteomes" id="UP000007947"/>
    </source>
</evidence>